<name>A0A1I7FUG3_9FLAO</name>
<keyword evidence="2" id="KW-1185">Reference proteome</keyword>
<organism evidence="1 2">
    <name type="scientific">Pustulibacterium marinum</name>
    <dbReference type="NCBI Taxonomy" id="1224947"/>
    <lineage>
        <taxon>Bacteria</taxon>
        <taxon>Pseudomonadati</taxon>
        <taxon>Bacteroidota</taxon>
        <taxon>Flavobacteriia</taxon>
        <taxon>Flavobacteriales</taxon>
        <taxon>Flavobacteriaceae</taxon>
        <taxon>Pustulibacterium</taxon>
    </lineage>
</organism>
<protein>
    <submittedName>
        <fullName evidence="1">Uncharacterized protein</fullName>
    </submittedName>
</protein>
<reference evidence="1 2" key="1">
    <citation type="submission" date="2016-10" db="EMBL/GenBank/DDBJ databases">
        <authorList>
            <person name="de Groot N.N."/>
        </authorList>
    </citation>
    <scope>NUCLEOTIDE SEQUENCE [LARGE SCALE GENOMIC DNA]</scope>
    <source>
        <strain evidence="1 2">CGMCC 1.12333</strain>
    </source>
</reference>
<evidence type="ECO:0000313" key="2">
    <source>
        <dbReference type="Proteomes" id="UP000199138"/>
    </source>
</evidence>
<proteinExistence type="predicted"/>
<gene>
    <name evidence="1" type="ORF">SAMN05216480_102248</name>
</gene>
<evidence type="ECO:0000313" key="1">
    <source>
        <dbReference type="EMBL" id="SFU39859.1"/>
    </source>
</evidence>
<dbReference type="AlphaFoldDB" id="A0A1I7FUG3"/>
<accession>A0A1I7FUG3</accession>
<dbReference type="Proteomes" id="UP000199138">
    <property type="component" value="Unassembled WGS sequence"/>
</dbReference>
<sequence length="53" mass="5979">MVGNKYQLLVKSIENSITNLCNFVHICGNLYPCVEYDTIIGPLVRNGTQMYPT</sequence>
<dbReference type="EMBL" id="FPBK01000002">
    <property type="protein sequence ID" value="SFU39859.1"/>
    <property type="molecule type" value="Genomic_DNA"/>
</dbReference>